<proteinExistence type="predicted"/>
<evidence type="ECO:0008006" key="4">
    <source>
        <dbReference type="Google" id="ProtNLM"/>
    </source>
</evidence>
<dbReference type="RefSeq" id="WP_261614139.1">
    <property type="nucleotide sequence ID" value="NZ_JALIDZ010000001.1"/>
</dbReference>
<evidence type="ECO:0000313" key="3">
    <source>
        <dbReference type="Proteomes" id="UP001320898"/>
    </source>
</evidence>
<evidence type="ECO:0000256" key="1">
    <source>
        <dbReference type="SAM" id="MobiDB-lite"/>
    </source>
</evidence>
<keyword evidence="3" id="KW-1185">Reference proteome</keyword>
<comment type="caution">
    <text evidence="2">The sequence shown here is derived from an EMBL/GenBank/DDBJ whole genome shotgun (WGS) entry which is preliminary data.</text>
</comment>
<reference evidence="2 3" key="1">
    <citation type="submission" date="2022-04" db="EMBL/GenBank/DDBJ databases">
        <authorList>
            <person name="Ye Y.-Q."/>
            <person name="Du Z.-J."/>
        </authorList>
    </citation>
    <scope>NUCLEOTIDE SEQUENCE [LARGE SCALE GENOMIC DNA]</scope>
    <source>
        <strain evidence="2 3">A6E488</strain>
    </source>
</reference>
<name>A0AAW5QUJ6_9HYPH</name>
<evidence type="ECO:0000313" key="2">
    <source>
        <dbReference type="EMBL" id="MCT8970574.1"/>
    </source>
</evidence>
<feature type="compositionally biased region" description="Basic and acidic residues" evidence="1">
    <location>
        <begin position="16"/>
        <end position="29"/>
    </location>
</feature>
<gene>
    <name evidence="2" type="ORF">MUB46_01760</name>
</gene>
<protein>
    <recommendedName>
        <fullName evidence="4">Tail fiber protein</fullName>
    </recommendedName>
</protein>
<feature type="region of interest" description="Disordered" evidence="1">
    <location>
        <begin position="1"/>
        <end position="29"/>
    </location>
</feature>
<accession>A0AAW5QUJ6</accession>
<dbReference type="Proteomes" id="UP001320898">
    <property type="component" value="Unassembled WGS sequence"/>
</dbReference>
<dbReference type="EMBL" id="JALIDZ010000001">
    <property type="protein sequence ID" value="MCT8970574.1"/>
    <property type="molecule type" value="Genomic_DNA"/>
</dbReference>
<organism evidence="2 3">
    <name type="scientific">Microbaculum marinisediminis</name>
    <dbReference type="NCBI Taxonomy" id="2931392"/>
    <lineage>
        <taxon>Bacteria</taxon>
        <taxon>Pseudomonadati</taxon>
        <taxon>Pseudomonadota</taxon>
        <taxon>Alphaproteobacteria</taxon>
        <taxon>Hyphomicrobiales</taxon>
        <taxon>Tepidamorphaceae</taxon>
        <taxon>Microbaculum</taxon>
    </lineage>
</organism>
<sequence length="314" mass="33138">MAGIGNPKGPNAVESRPAHEITDPDKDTWFRPCTAPGANDGTWISAQDLNFFLAQLRRAIRGMGVTDDPLDDDMLLKAIQAAQFDIVAAAGNMPIFPEVKNGTNKLTVSAGTGAVVVADAQNVVFRGLITVSTTSWSLAQRTLSHAAGKTYHLRFSLAEGFSLKDLASGGYNPSARAEDHAGFDSDYDDMLVARVVTNGSNVATITPLVNAHRMATDVTEELTFNTVAAGGASTGQLGAFQTVNWARTPQVSIRKFGTRGGYRTAGVMDIGAGVDDVATDFAASRYGVQVGVQVFNPTSGSNTMYAHYSLSLLA</sequence>
<dbReference type="AlphaFoldDB" id="A0AAW5QUJ6"/>